<dbReference type="AlphaFoldDB" id="A0A1B8GWC0"/>
<dbReference type="SMART" id="SM01199">
    <property type="entry name" value="FDF"/>
    <property type="match status" value="1"/>
</dbReference>
<dbReference type="InterPro" id="IPR004443">
    <property type="entry name" value="YjeF_N_dom"/>
</dbReference>
<dbReference type="InterPro" id="IPR019050">
    <property type="entry name" value="FDF_dom"/>
</dbReference>
<evidence type="ECO:0000313" key="9">
    <source>
        <dbReference type="Proteomes" id="UP000091956"/>
    </source>
</evidence>
<dbReference type="EMBL" id="KV460210">
    <property type="protein sequence ID" value="OBU00091.1"/>
    <property type="molecule type" value="Genomic_DNA"/>
</dbReference>
<evidence type="ECO:0000256" key="1">
    <source>
        <dbReference type="ARBA" id="ARBA00004201"/>
    </source>
</evidence>
<accession>A0A1B8GWC0</accession>
<evidence type="ECO:0000256" key="3">
    <source>
        <dbReference type="ARBA" id="ARBA00015797"/>
    </source>
</evidence>
<dbReference type="GO" id="GO:0031087">
    <property type="term" value="P:deadenylation-independent decapping of nuclear-transcribed mRNA"/>
    <property type="evidence" value="ECO:0007669"/>
    <property type="project" value="TreeGrafter"/>
</dbReference>
<feature type="domain" description="DFDF" evidence="7">
    <location>
        <begin position="297"/>
        <end position="333"/>
    </location>
</feature>
<dbReference type="GO" id="GO:0033962">
    <property type="term" value="P:P-body assembly"/>
    <property type="evidence" value="ECO:0007669"/>
    <property type="project" value="TreeGrafter"/>
</dbReference>
<feature type="compositionally biased region" description="Polar residues" evidence="5">
    <location>
        <begin position="135"/>
        <end position="144"/>
    </location>
</feature>
<reference evidence="9" key="2">
    <citation type="journal article" date="2018" name="Nat. Commun.">
        <title>Extreme sensitivity to ultraviolet light in the fungal pathogen causing white-nose syndrome of bats.</title>
        <authorList>
            <person name="Palmer J.M."/>
            <person name="Drees K.P."/>
            <person name="Foster J.T."/>
            <person name="Lindner D.L."/>
        </authorList>
    </citation>
    <scope>NUCLEOTIDE SEQUENCE [LARGE SCALE GENOMIC DNA]</scope>
    <source>
        <strain evidence="9">UAMH 10579</strain>
    </source>
</reference>
<dbReference type="RefSeq" id="XP_018133823.1">
    <property type="nucleotide sequence ID" value="XM_018271352.2"/>
</dbReference>
<dbReference type="GeneID" id="28835223"/>
<feature type="compositionally biased region" description="Basic and acidic residues" evidence="5">
    <location>
        <begin position="403"/>
        <end position="419"/>
    </location>
</feature>
<reference evidence="8 9" key="1">
    <citation type="submission" date="2016-03" db="EMBL/GenBank/DDBJ databases">
        <title>Comparative genomics of Pseudogymnoascus destructans, the fungus causing white-nose syndrome of bats.</title>
        <authorList>
            <person name="Palmer J.M."/>
            <person name="Drees K.P."/>
            <person name="Foster J.T."/>
            <person name="Lindner D.L."/>
        </authorList>
    </citation>
    <scope>NUCLEOTIDE SEQUENCE [LARGE SCALE GENOMIC DNA]</scope>
    <source>
        <strain evidence="8 9">UAMH 10579</strain>
    </source>
</reference>
<evidence type="ECO:0000256" key="5">
    <source>
        <dbReference type="SAM" id="MobiDB-lite"/>
    </source>
</evidence>
<dbReference type="PROSITE" id="PS51512">
    <property type="entry name" value="DFDF"/>
    <property type="match status" value="1"/>
</dbReference>
<dbReference type="Pfam" id="PF03853">
    <property type="entry name" value="YjeF_N"/>
    <property type="match status" value="1"/>
</dbReference>
<sequence>MAEQFVGLTMLVTLSSPLDAQLRGRVSSVVAGQSLTLSDVYCPSNGKYITEITIQASHIKDLAEAGNENTAPNPSLQAASAAHPRAQSISRPKQPTSFEDPAIVSVGRPSLPRPQVITTPTPTPPQLYTPELDSNKPTPSTSTGIPPYPAQPAVVHMSRNSSAAIKVAQEQQRSVTPAAILVDPMGNLGLGGGNEDGDGGGLGNGDAEVAAKERHNKRRRGRGAKGARRGKAAEGTDGDDGFPIVIPVTETNRSKGWRQTPLLEPNPSFQPFATLRKGARRGGGGKGGGGYDNGWATEDATDVQDMGDFDFEASLSKFDKRTVFEGIRADDVTADEDRLVGHNRIPRPGTMGGRNLHPTENVLDGIGRAQQPPAWNSEAGDSEDAENMMGVSQRGSGSGRTSRRAESRLRMPMSKKETSSLHSQSRQSISVPRAKSRAPPSSPPQQASTTKSSFYLVPADRPVEVASALQMLNLENIANSELGLTEDMMTENAGRGIAEVALSTLNLGGARHRTLRKGNTLPYVVIYAGNSKSGIRAIAAGRHLRNHGATVAICVLGLEREPELLEGVRRQLKVFRSFGGKVFTKIELMEYLKSTAVPVELIIDGLLGLTISFEELRTGDQATAFELIEWANRSSAAVLALDVPTGLDPGTGVPMVLDGRELWIQATLVVSLGVPKTGLLEAMRGGLGTGEGAWGLWVVDVGIAKNVWKKSGMRMRRGVEFEGTWVVGMRFQKGSD</sequence>
<gene>
    <name evidence="8" type="primary">EDC3</name>
    <name evidence="8" type="ORF">VE01_01837</name>
</gene>
<evidence type="ECO:0000256" key="2">
    <source>
        <dbReference type="ARBA" id="ARBA00006610"/>
    </source>
</evidence>
<evidence type="ECO:0000313" key="8">
    <source>
        <dbReference type="EMBL" id="OBU00091.1"/>
    </source>
</evidence>
<keyword evidence="4" id="KW-0963">Cytoplasm</keyword>
<feature type="region of interest" description="Disordered" evidence="5">
    <location>
        <begin position="65"/>
        <end position="147"/>
    </location>
</feature>
<dbReference type="OrthoDB" id="10030313at2759"/>
<evidence type="ECO:0000256" key="4">
    <source>
        <dbReference type="ARBA" id="ARBA00022490"/>
    </source>
</evidence>
<keyword evidence="9" id="KW-1185">Reference proteome</keyword>
<name>A0A1B8GWC0_9PEZI</name>
<dbReference type="PROSITE" id="PS51385">
    <property type="entry name" value="YJEF_N"/>
    <property type="match status" value="1"/>
</dbReference>
<comment type="similarity">
    <text evidence="2">Belongs to the EDC3 family.</text>
</comment>
<dbReference type="PANTHER" id="PTHR13612:SF0">
    <property type="entry name" value="ENHANCER OF MRNA-DECAPPING PROTEIN 3"/>
    <property type="match status" value="1"/>
</dbReference>
<evidence type="ECO:0000259" key="6">
    <source>
        <dbReference type="PROSITE" id="PS51385"/>
    </source>
</evidence>
<comment type="subcellular location">
    <subcellularLocation>
        <location evidence="1">Cytoplasm</location>
        <location evidence="1">P-body</location>
    </subcellularLocation>
</comment>
<feature type="domain" description="YjeF N-terminal" evidence="6">
    <location>
        <begin position="471"/>
        <end position="709"/>
    </location>
</feature>
<dbReference type="Pfam" id="PF09532">
    <property type="entry name" value="FDF"/>
    <property type="match status" value="1"/>
</dbReference>
<feature type="compositionally biased region" description="Gly residues" evidence="5">
    <location>
        <begin position="191"/>
        <end position="204"/>
    </location>
</feature>
<dbReference type="GO" id="GO:0000932">
    <property type="term" value="C:P-body"/>
    <property type="evidence" value="ECO:0007669"/>
    <property type="project" value="UniProtKB-SubCell"/>
</dbReference>
<evidence type="ECO:0000259" key="7">
    <source>
        <dbReference type="PROSITE" id="PS51512"/>
    </source>
</evidence>
<dbReference type="STRING" id="342668.A0A1B8GWC0"/>
<organism evidence="8 9">
    <name type="scientific">Pseudogymnoascus verrucosus</name>
    <dbReference type="NCBI Taxonomy" id="342668"/>
    <lineage>
        <taxon>Eukaryota</taxon>
        <taxon>Fungi</taxon>
        <taxon>Dikarya</taxon>
        <taxon>Ascomycota</taxon>
        <taxon>Pezizomycotina</taxon>
        <taxon>Leotiomycetes</taxon>
        <taxon>Thelebolales</taxon>
        <taxon>Thelebolaceae</taxon>
        <taxon>Pseudogymnoascus</taxon>
    </lineage>
</organism>
<feature type="compositionally biased region" description="Basic residues" evidence="5">
    <location>
        <begin position="214"/>
        <end position="230"/>
    </location>
</feature>
<protein>
    <recommendedName>
        <fullName evidence="3">Enhancer of mRNA-decapping protein 3</fullName>
    </recommendedName>
</protein>
<proteinExistence type="inferred from homology"/>
<feature type="region of interest" description="Disordered" evidence="5">
    <location>
        <begin position="340"/>
        <end position="453"/>
    </location>
</feature>
<feature type="region of interest" description="Disordered" evidence="5">
    <location>
        <begin position="191"/>
        <end position="244"/>
    </location>
</feature>
<dbReference type="SUPFAM" id="SSF64153">
    <property type="entry name" value="YjeF N-terminal domain-like"/>
    <property type="match status" value="1"/>
</dbReference>
<feature type="compositionally biased region" description="Polar residues" evidence="5">
    <location>
        <begin position="87"/>
        <end position="97"/>
    </location>
</feature>
<feature type="compositionally biased region" description="Polar residues" evidence="5">
    <location>
        <begin position="67"/>
        <end position="78"/>
    </location>
</feature>
<dbReference type="Proteomes" id="UP000091956">
    <property type="component" value="Unassembled WGS sequence"/>
</dbReference>
<dbReference type="InterPro" id="IPR036652">
    <property type="entry name" value="YjeF_N_dom_sf"/>
</dbReference>
<dbReference type="InterPro" id="IPR025762">
    <property type="entry name" value="DFDF"/>
</dbReference>
<feature type="compositionally biased region" description="Low complexity" evidence="5">
    <location>
        <begin position="420"/>
        <end position="453"/>
    </location>
</feature>
<dbReference type="PANTHER" id="PTHR13612">
    <property type="entry name" value="ENHANCER OF MRNA-DECAPPING PROTEIN 3"/>
    <property type="match status" value="1"/>
</dbReference>
<dbReference type="Gene3D" id="3.40.50.10260">
    <property type="entry name" value="YjeF N-terminal domain"/>
    <property type="match status" value="1"/>
</dbReference>
<dbReference type="GO" id="GO:0003729">
    <property type="term" value="F:mRNA binding"/>
    <property type="evidence" value="ECO:0007669"/>
    <property type="project" value="TreeGrafter"/>
</dbReference>